<dbReference type="NCBIfam" id="TIGR00949">
    <property type="entry name" value="2A76"/>
    <property type="match status" value="1"/>
</dbReference>
<feature type="transmembrane region" description="Helical" evidence="7">
    <location>
        <begin position="51"/>
        <end position="84"/>
    </location>
</feature>
<dbReference type="Proteomes" id="UP000243719">
    <property type="component" value="Unassembled WGS sequence"/>
</dbReference>
<dbReference type="PANTHER" id="PTHR30086:SF21">
    <property type="entry name" value="TRANSPORT PROTEIN"/>
    <property type="match status" value="1"/>
</dbReference>
<accession>A0A1H2PJA8</accession>
<feature type="transmembrane region" description="Helical" evidence="7">
    <location>
        <begin position="153"/>
        <end position="175"/>
    </location>
</feature>
<dbReference type="InterPro" id="IPR004778">
    <property type="entry name" value="Homoserine/Threonine_efflux"/>
</dbReference>
<evidence type="ECO:0000256" key="7">
    <source>
        <dbReference type="SAM" id="Phobius"/>
    </source>
</evidence>
<feature type="transmembrane region" description="Helical" evidence="7">
    <location>
        <begin position="122"/>
        <end position="141"/>
    </location>
</feature>
<evidence type="ECO:0000256" key="4">
    <source>
        <dbReference type="ARBA" id="ARBA00022692"/>
    </source>
</evidence>
<dbReference type="GO" id="GO:0005886">
    <property type="term" value="C:plasma membrane"/>
    <property type="evidence" value="ECO:0007669"/>
    <property type="project" value="UniProtKB-SubCell"/>
</dbReference>
<comment type="subcellular location">
    <subcellularLocation>
        <location evidence="1">Cell membrane</location>
        <topology evidence="1">Multi-pass membrane protein</topology>
    </subcellularLocation>
</comment>
<protein>
    <submittedName>
        <fullName evidence="8">Amino acid exporter</fullName>
    </submittedName>
</protein>
<dbReference type="AlphaFoldDB" id="A0A1H2PJA8"/>
<evidence type="ECO:0000256" key="1">
    <source>
        <dbReference type="ARBA" id="ARBA00004651"/>
    </source>
</evidence>
<dbReference type="PIRSF" id="PIRSF006324">
    <property type="entry name" value="LeuE"/>
    <property type="match status" value="1"/>
</dbReference>
<evidence type="ECO:0000256" key="6">
    <source>
        <dbReference type="ARBA" id="ARBA00023136"/>
    </source>
</evidence>
<keyword evidence="3" id="KW-1003">Cell membrane</keyword>
<name>A0A1H2PJA8_9BURK</name>
<evidence type="ECO:0000313" key="8">
    <source>
        <dbReference type="EMBL" id="SDV46456.1"/>
    </source>
</evidence>
<dbReference type="InterPro" id="IPR001123">
    <property type="entry name" value="LeuE-type"/>
</dbReference>
<evidence type="ECO:0000256" key="2">
    <source>
        <dbReference type="ARBA" id="ARBA00007928"/>
    </source>
</evidence>
<keyword evidence="4 7" id="KW-0812">Transmembrane</keyword>
<dbReference type="RefSeq" id="WP_091903936.1">
    <property type="nucleotide sequence ID" value="NZ_FNLO01000001.1"/>
</dbReference>
<sequence>MSFHIVFVAVGLFALTFLSPGPNLLVVVQTSLAHGRTGGMMAGLGVAAGDAIYAGLGLLGMATLIADGGVLFSLVKIGGGAYLFWYGMRALLARRAAPQDIASHADTFPASASRGALFRRGLLTDLANPQTVLFFASIFSVTLKPDTDWRVRLATWAGIVLTSAIWRVVVSSAFSRPALRRGYARAGQTLERVVGVALAGFGLRLIHQGIHRQ</sequence>
<keyword evidence="5 7" id="KW-1133">Transmembrane helix</keyword>
<proteinExistence type="inferred from homology"/>
<dbReference type="STRING" id="1770053.SAMN05216551_101352"/>
<evidence type="ECO:0000256" key="5">
    <source>
        <dbReference type="ARBA" id="ARBA00022989"/>
    </source>
</evidence>
<keyword evidence="9" id="KW-1185">Reference proteome</keyword>
<evidence type="ECO:0000313" key="9">
    <source>
        <dbReference type="Proteomes" id="UP000243719"/>
    </source>
</evidence>
<keyword evidence="6 7" id="KW-0472">Membrane</keyword>
<reference evidence="9" key="1">
    <citation type="submission" date="2016-09" db="EMBL/GenBank/DDBJ databases">
        <authorList>
            <person name="Varghese N."/>
            <person name="Submissions S."/>
        </authorList>
    </citation>
    <scope>NUCLEOTIDE SEQUENCE [LARGE SCALE GENOMIC DNA]</scope>
    <source>
        <strain evidence="9">JS23</strain>
    </source>
</reference>
<dbReference type="PANTHER" id="PTHR30086">
    <property type="entry name" value="ARGININE EXPORTER PROTEIN ARGO"/>
    <property type="match status" value="1"/>
</dbReference>
<gene>
    <name evidence="8" type="ORF">SAMN05216551_101352</name>
</gene>
<dbReference type="EMBL" id="FNLO01000001">
    <property type="protein sequence ID" value="SDV46456.1"/>
    <property type="molecule type" value="Genomic_DNA"/>
</dbReference>
<evidence type="ECO:0000256" key="3">
    <source>
        <dbReference type="ARBA" id="ARBA00022475"/>
    </source>
</evidence>
<comment type="similarity">
    <text evidence="2">Belongs to the Rht family.</text>
</comment>
<dbReference type="GO" id="GO:0015171">
    <property type="term" value="F:amino acid transmembrane transporter activity"/>
    <property type="evidence" value="ECO:0007669"/>
    <property type="project" value="TreeGrafter"/>
</dbReference>
<dbReference type="OrthoDB" id="9804822at2"/>
<organism evidence="8 9">
    <name type="scientific">Chitinasiproducens palmae</name>
    <dbReference type="NCBI Taxonomy" id="1770053"/>
    <lineage>
        <taxon>Bacteria</taxon>
        <taxon>Pseudomonadati</taxon>
        <taxon>Pseudomonadota</taxon>
        <taxon>Betaproteobacteria</taxon>
        <taxon>Burkholderiales</taxon>
        <taxon>Burkholderiaceae</taxon>
        <taxon>Chitinasiproducens</taxon>
    </lineage>
</organism>
<dbReference type="Pfam" id="PF01810">
    <property type="entry name" value="LysE"/>
    <property type="match status" value="1"/>
</dbReference>